<dbReference type="OrthoDB" id="6197542at2"/>
<keyword evidence="3" id="KW-1185">Reference proteome</keyword>
<evidence type="ECO:0000313" key="2">
    <source>
        <dbReference type="EMBL" id="KPB00654.1"/>
    </source>
</evidence>
<dbReference type="Proteomes" id="UP000038011">
    <property type="component" value="Unassembled WGS sequence"/>
</dbReference>
<evidence type="ECO:0000313" key="3">
    <source>
        <dbReference type="Proteomes" id="UP000038011"/>
    </source>
</evidence>
<name>A0A0N1J6C9_9HYPH</name>
<keyword evidence="1" id="KW-0732">Signal</keyword>
<reference evidence="2 3" key="1">
    <citation type="submission" date="2015-01" db="EMBL/GenBank/DDBJ databases">
        <title>Ahrensia donghaiensis sp. nov., a novel dimethylsulphoniopropionate-cleavage bacterium isolated from seawater and emended descriptions of the genus Ahrensia and Ahrensia kielensis.</title>
        <authorList>
            <person name="Liu J."/>
        </authorList>
    </citation>
    <scope>NUCLEOTIDE SEQUENCE [LARGE SCALE GENOMIC DNA]</scope>
    <source>
        <strain evidence="2 3">LZD062</strain>
    </source>
</reference>
<accession>A0A0N1J6C9</accession>
<organism evidence="2 3">
    <name type="scientific">Ahrensia marina</name>
    <dbReference type="NCBI Taxonomy" id="1514904"/>
    <lineage>
        <taxon>Bacteria</taxon>
        <taxon>Pseudomonadati</taxon>
        <taxon>Pseudomonadota</taxon>
        <taxon>Alphaproteobacteria</taxon>
        <taxon>Hyphomicrobiales</taxon>
        <taxon>Ahrensiaceae</taxon>
        <taxon>Ahrensia</taxon>
    </lineage>
</organism>
<feature type="chain" id="PRO_5005874489" evidence="1">
    <location>
        <begin position="31"/>
        <end position="188"/>
    </location>
</feature>
<comment type="caution">
    <text evidence="2">The sequence shown here is derived from an EMBL/GenBank/DDBJ whole genome shotgun (WGS) entry which is preliminary data.</text>
</comment>
<dbReference type="EMBL" id="JXMU01000018">
    <property type="protein sequence ID" value="KPB00654.1"/>
    <property type="molecule type" value="Genomic_DNA"/>
</dbReference>
<feature type="signal peptide" evidence="1">
    <location>
        <begin position="1"/>
        <end position="30"/>
    </location>
</feature>
<protein>
    <submittedName>
        <fullName evidence="2">Uncharacterized protein</fullName>
    </submittedName>
</protein>
<evidence type="ECO:0000256" key="1">
    <source>
        <dbReference type="SAM" id="SignalP"/>
    </source>
</evidence>
<dbReference type="AlphaFoldDB" id="A0A0N1J6C9"/>
<dbReference type="STRING" id="1514904.SU32_12620"/>
<proteinExistence type="predicted"/>
<dbReference type="RefSeq" id="WP_053999731.1">
    <property type="nucleotide sequence ID" value="NZ_JXMU01000018.1"/>
</dbReference>
<gene>
    <name evidence="2" type="ORF">SU32_12620</name>
</gene>
<dbReference type="PATRIC" id="fig|1514904.3.peg.1375"/>
<sequence length="188" mass="21322">MRLTKALKTSVVTVGVLGTAAVMSAQDAHAYDMDCKVILCIAGGFPTGCADAYSYMIKRITRFPNPLPPFGFCAMSDGSEYKAHNVDYRYLRERDAYDCPEGKMLFYRREESDSGNVRETAFCYTRSERKRIGWGDDDLYQTIYHGRSAATPVNFELKITIEPGTEVEFKSPLFRINWNTGYLAQRQS</sequence>